<dbReference type="Proteomes" id="UP000714275">
    <property type="component" value="Unassembled WGS sequence"/>
</dbReference>
<keyword evidence="3" id="KW-1185">Reference proteome</keyword>
<accession>A0A9P7D1W9</accession>
<reference evidence="2" key="1">
    <citation type="journal article" date="2020" name="New Phytol.">
        <title>Comparative genomics reveals dynamic genome evolution in host specialist ectomycorrhizal fungi.</title>
        <authorList>
            <person name="Lofgren L.A."/>
            <person name="Nguyen N.H."/>
            <person name="Vilgalys R."/>
            <person name="Ruytinx J."/>
            <person name="Liao H.L."/>
            <person name="Branco S."/>
            <person name="Kuo A."/>
            <person name="LaButti K."/>
            <person name="Lipzen A."/>
            <person name="Andreopoulos W."/>
            <person name="Pangilinan J."/>
            <person name="Riley R."/>
            <person name="Hundley H."/>
            <person name="Na H."/>
            <person name="Barry K."/>
            <person name="Grigoriev I.V."/>
            <person name="Stajich J.E."/>
            <person name="Kennedy P.G."/>
        </authorList>
    </citation>
    <scope>NUCLEOTIDE SEQUENCE</scope>
    <source>
        <strain evidence="2">DOB743</strain>
    </source>
</reference>
<feature type="region of interest" description="Disordered" evidence="1">
    <location>
        <begin position="310"/>
        <end position="353"/>
    </location>
</feature>
<proteinExistence type="predicted"/>
<feature type="compositionally biased region" description="Acidic residues" evidence="1">
    <location>
        <begin position="31"/>
        <end position="56"/>
    </location>
</feature>
<dbReference type="EMBL" id="JABBWD010000028">
    <property type="protein sequence ID" value="KAG1776133.1"/>
    <property type="molecule type" value="Genomic_DNA"/>
</dbReference>
<dbReference type="OrthoDB" id="3268646at2759"/>
<feature type="compositionally biased region" description="Basic residues" evidence="1">
    <location>
        <begin position="68"/>
        <end position="82"/>
    </location>
</feature>
<evidence type="ECO:0000256" key="1">
    <source>
        <dbReference type="SAM" id="MobiDB-lite"/>
    </source>
</evidence>
<feature type="compositionally biased region" description="Basic and acidic residues" evidence="1">
    <location>
        <begin position="332"/>
        <end position="342"/>
    </location>
</feature>
<name>A0A9P7D1W9_9AGAM</name>
<feature type="compositionally biased region" description="Basic residues" evidence="1">
    <location>
        <begin position="343"/>
        <end position="353"/>
    </location>
</feature>
<feature type="compositionally biased region" description="Basic and acidic residues" evidence="1">
    <location>
        <begin position="310"/>
        <end position="324"/>
    </location>
</feature>
<evidence type="ECO:0000313" key="3">
    <source>
        <dbReference type="Proteomes" id="UP000714275"/>
    </source>
</evidence>
<feature type="region of interest" description="Disordered" evidence="1">
    <location>
        <begin position="20"/>
        <end position="116"/>
    </location>
</feature>
<evidence type="ECO:0000313" key="2">
    <source>
        <dbReference type="EMBL" id="KAG1776133.1"/>
    </source>
</evidence>
<dbReference type="AlphaFoldDB" id="A0A9P7D1W9"/>
<comment type="caution">
    <text evidence="2">The sequence shown here is derived from an EMBL/GenBank/DDBJ whole genome shotgun (WGS) entry which is preliminary data.</text>
</comment>
<sequence>MTTPFTFEEVTQAAEKILQRDRFDTDLVYSDTDDSDSEDSDISEDSDSDTDSSSEEEYIKRAKTSERAKHKKILPSKTTMHKTRFEDSSDEEETPIAKTRKAVHKQRSTKQNPQEEVENLIQQLGRMRIGDVNYSTLYYKAITLDPAVKEIIEMPDIPPRNNNTGNMNNNLSNVPRATNSMYNNGSPNTTPMYPPHTPYPPRVGCYGCRERGHGLAGCPKIEDMLTKGLLRKSEETGRIELPEGTPLRRWGDDTLVQAYENMMRSVTTHFVRWEEEETDSVFKDEEREIYWTIENINAKESKDEIEAHPAYRTEKEGTHKRTEIFDGVYPSKGRDTRDEMKKGQRQRYKLRGD</sequence>
<gene>
    <name evidence="2" type="ORF">EV702DRAFT_1046303</name>
</gene>
<feature type="compositionally biased region" description="Basic and acidic residues" evidence="1">
    <location>
        <begin position="57"/>
        <end position="67"/>
    </location>
</feature>
<organism evidence="2 3">
    <name type="scientific">Suillus placidus</name>
    <dbReference type="NCBI Taxonomy" id="48579"/>
    <lineage>
        <taxon>Eukaryota</taxon>
        <taxon>Fungi</taxon>
        <taxon>Dikarya</taxon>
        <taxon>Basidiomycota</taxon>
        <taxon>Agaricomycotina</taxon>
        <taxon>Agaricomycetes</taxon>
        <taxon>Agaricomycetidae</taxon>
        <taxon>Boletales</taxon>
        <taxon>Suillineae</taxon>
        <taxon>Suillaceae</taxon>
        <taxon>Suillus</taxon>
    </lineage>
</organism>
<feature type="compositionally biased region" description="Basic residues" evidence="1">
    <location>
        <begin position="98"/>
        <end position="108"/>
    </location>
</feature>
<protein>
    <submittedName>
        <fullName evidence="2">Uncharacterized protein</fullName>
    </submittedName>
</protein>